<accession>A0A8H7S6Z2</accession>
<name>A0A8H7S6Z2_9FUNG</name>
<protein>
    <submittedName>
        <fullName evidence="1">Uncharacterized protein</fullName>
    </submittedName>
</protein>
<dbReference type="Proteomes" id="UP000646827">
    <property type="component" value="Unassembled WGS sequence"/>
</dbReference>
<keyword evidence="2" id="KW-1185">Reference proteome</keyword>
<sequence>MEVPKNYGTPINAQYEINSKTIKSEMTYCRRFSTILDILLRDTIIDASDGEQTSMITKEIMSNNSKAFTSTVCKDRVIGNRVDMMVRSCGIELLENGGTSIASSQNTQHKNMDCVFKSLPADFTPKSQRKYTSCTRTAKKIL</sequence>
<comment type="caution">
    <text evidence="1">The sequence shown here is derived from an EMBL/GenBank/DDBJ whole genome shotgun (WGS) entry which is preliminary data.</text>
</comment>
<evidence type="ECO:0000313" key="1">
    <source>
        <dbReference type="EMBL" id="KAG2224774.1"/>
    </source>
</evidence>
<dbReference type="AlphaFoldDB" id="A0A8H7S6Z2"/>
<dbReference type="EMBL" id="JAEPRB010000037">
    <property type="protein sequence ID" value="KAG2224774.1"/>
    <property type="molecule type" value="Genomic_DNA"/>
</dbReference>
<evidence type="ECO:0000313" key="2">
    <source>
        <dbReference type="Proteomes" id="UP000646827"/>
    </source>
</evidence>
<gene>
    <name evidence="1" type="ORF">INT45_005298</name>
</gene>
<organism evidence="1 2">
    <name type="scientific">Circinella minor</name>
    <dbReference type="NCBI Taxonomy" id="1195481"/>
    <lineage>
        <taxon>Eukaryota</taxon>
        <taxon>Fungi</taxon>
        <taxon>Fungi incertae sedis</taxon>
        <taxon>Mucoromycota</taxon>
        <taxon>Mucoromycotina</taxon>
        <taxon>Mucoromycetes</taxon>
        <taxon>Mucorales</taxon>
        <taxon>Lichtheimiaceae</taxon>
        <taxon>Circinella</taxon>
    </lineage>
</organism>
<proteinExistence type="predicted"/>
<reference evidence="1 2" key="1">
    <citation type="submission" date="2020-12" db="EMBL/GenBank/DDBJ databases">
        <title>Metabolic potential, ecology and presence of endohyphal bacteria is reflected in genomic diversity of Mucoromycotina.</title>
        <authorList>
            <person name="Muszewska A."/>
            <person name="Okrasinska A."/>
            <person name="Steczkiewicz K."/>
            <person name="Drgas O."/>
            <person name="Orlowska M."/>
            <person name="Perlinska-Lenart U."/>
            <person name="Aleksandrzak-Piekarczyk T."/>
            <person name="Szatraj K."/>
            <person name="Zielenkiewicz U."/>
            <person name="Pilsyk S."/>
            <person name="Malc E."/>
            <person name="Mieczkowski P."/>
            <person name="Kruszewska J.S."/>
            <person name="Biernat P."/>
            <person name="Pawlowska J."/>
        </authorList>
    </citation>
    <scope>NUCLEOTIDE SEQUENCE [LARGE SCALE GENOMIC DNA]</scope>
    <source>
        <strain evidence="1 2">CBS 142.35</strain>
    </source>
</reference>